<comment type="caution">
    <text evidence="1">The sequence shown here is derived from an EMBL/GenBank/DDBJ whole genome shotgun (WGS) entry which is preliminary data.</text>
</comment>
<accession>A0ABS8ZQY1</accession>
<evidence type="ECO:0000313" key="2">
    <source>
        <dbReference type="Proteomes" id="UP001521150"/>
    </source>
</evidence>
<dbReference type="RefSeq" id="WP_233731616.1">
    <property type="nucleotide sequence ID" value="NZ_JAJVCN010000004.1"/>
</dbReference>
<organism evidence="1 2">
    <name type="scientific">Kibdelosporangium philippinense</name>
    <dbReference type="NCBI Taxonomy" id="211113"/>
    <lineage>
        <taxon>Bacteria</taxon>
        <taxon>Bacillati</taxon>
        <taxon>Actinomycetota</taxon>
        <taxon>Actinomycetes</taxon>
        <taxon>Pseudonocardiales</taxon>
        <taxon>Pseudonocardiaceae</taxon>
        <taxon>Kibdelosporangium</taxon>
    </lineage>
</organism>
<sequence length="108" mass="12331">MPRRQWGRIGNSSHLGQRIYTGLYFAGPPNPSSVPLFTRHPLNADQLDWTNPDDIRFSLQQLVKAGLNTVKLSYFGHTAESDLYAPTWLFSKKIWPHEGRLGTYTEAE</sequence>
<name>A0ABS8ZQY1_9PSEU</name>
<reference evidence="1 2" key="1">
    <citation type="submission" date="2021-12" db="EMBL/GenBank/DDBJ databases">
        <title>Genome sequence of Kibdelosporangium philippinense ATCC 49844.</title>
        <authorList>
            <person name="Fedorov E.A."/>
            <person name="Omeragic M."/>
            <person name="Shalygina K.F."/>
            <person name="Maclea K.S."/>
        </authorList>
    </citation>
    <scope>NUCLEOTIDE SEQUENCE [LARGE SCALE GENOMIC DNA]</scope>
    <source>
        <strain evidence="1 2">ATCC 49844</strain>
    </source>
</reference>
<gene>
    <name evidence="1" type="ORF">LWC34_46260</name>
</gene>
<dbReference type="EMBL" id="JAJVCN010000004">
    <property type="protein sequence ID" value="MCE7010159.1"/>
    <property type="molecule type" value="Genomic_DNA"/>
</dbReference>
<keyword evidence="2" id="KW-1185">Reference proteome</keyword>
<protein>
    <submittedName>
        <fullName evidence="1">Uncharacterized protein</fullName>
    </submittedName>
</protein>
<evidence type="ECO:0000313" key="1">
    <source>
        <dbReference type="EMBL" id="MCE7010159.1"/>
    </source>
</evidence>
<proteinExistence type="predicted"/>
<dbReference type="Proteomes" id="UP001521150">
    <property type="component" value="Unassembled WGS sequence"/>
</dbReference>